<keyword evidence="6" id="KW-0812">Transmembrane</keyword>
<keyword evidence="4 5" id="KW-0443">Lipid metabolism</keyword>
<feature type="active site" description="Proton acceptor" evidence="5">
    <location>
        <position position="525"/>
    </location>
</feature>
<protein>
    <recommendedName>
        <fullName evidence="6">Patatin-like phospholipase domain-containing protein</fullName>
        <ecNumber evidence="6">3.1.1.-</ecNumber>
    </recommendedName>
</protein>
<keyword evidence="6" id="KW-1133">Transmembrane helix</keyword>
<keyword evidence="2 5" id="KW-0378">Hydrolase</keyword>
<keyword evidence="10" id="KW-1185">Reference proteome</keyword>
<dbReference type="InterPro" id="IPR021771">
    <property type="entry name" value="Triacylglycerol_lipase_N"/>
</dbReference>
<dbReference type="PANTHER" id="PTHR14226">
    <property type="entry name" value="NEUROPATHY TARGET ESTERASE/SWISS CHEESE D.MELANOGASTER"/>
    <property type="match status" value="1"/>
</dbReference>
<comment type="function">
    <text evidence="6">Lipid hydrolase.</text>
</comment>
<feature type="active site" description="Nucleophile" evidence="5">
    <location>
        <position position="374"/>
    </location>
</feature>
<evidence type="ECO:0000256" key="5">
    <source>
        <dbReference type="PROSITE-ProRule" id="PRU01161"/>
    </source>
</evidence>
<evidence type="ECO:0000256" key="2">
    <source>
        <dbReference type="ARBA" id="ARBA00022801"/>
    </source>
</evidence>
<dbReference type="EC" id="3.1.1.-" evidence="6"/>
<evidence type="ECO:0000259" key="8">
    <source>
        <dbReference type="PROSITE" id="PS51635"/>
    </source>
</evidence>
<feature type="transmembrane region" description="Helical" evidence="6">
    <location>
        <begin position="165"/>
        <end position="192"/>
    </location>
</feature>
<dbReference type="CDD" id="cd07232">
    <property type="entry name" value="Pat_PLPL"/>
    <property type="match status" value="1"/>
</dbReference>
<dbReference type="InterPro" id="IPR016035">
    <property type="entry name" value="Acyl_Trfase/lysoPLipase"/>
</dbReference>
<dbReference type="Pfam" id="PF11815">
    <property type="entry name" value="DUF3336"/>
    <property type="match status" value="1"/>
</dbReference>
<feature type="region of interest" description="Disordered" evidence="7">
    <location>
        <begin position="47"/>
        <end position="99"/>
    </location>
</feature>
<dbReference type="InterPro" id="IPR002641">
    <property type="entry name" value="PNPLA_dom"/>
</dbReference>
<keyword evidence="6" id="KW-0472">Membrane</keyword>
<comment type="subcellular location">
    <subcellularLocation>
        <location evidence="6">Membrane</location>
        <topology evidence="6">Single-pass membrane protein</topology>
    </subcellularLocation>
</comment>
<keyword evidence="3 5" id="KW-0442">Lipid degradation</keyword>
<dbReference type="Proteomes" id="UP001211907">
    <property type="component" value="Unassembled WGS sequence"/>
</dbReference>
<dbReference type="EMBL" id="JADGJH010001791">
    <property type="protein sequence ID" value="KAJ3109910.1"/>
    <property type="molecule type" value="Genomic_DNA"/>
</dbReference>
<evidence type="ECO:0000256" key="4">
    <source>
        <dbReference type="ARBA" id="ARBA00023098"/>
    </source>
</evidence>
<dbReference type="GO" id="GO:0016020">
    <property type="term" value="C:membrane"/>
    <property type="evidence" value="ECO:0007669"/>
    <property type="project" value="UniProtKB-SubCell"/>
</dbReference>
<dbReference type="Gene3D" id="3.40.1090.10">
    <property type="entry name" value="Cytosolic phospholipase A2 catalytic domain"/>
    <property type="match status" value="1"/>
</dbReference>
<evidence type="ECO:0000256" key="1">
    <source>
        <dbReference type="ARBA" id="ARBA00006104"/>
    </source>
</evidence>
<feature type="compositionally biased region" description="Basic and acidic residues" evidence="7">
    <location>
        <begin position="47"/>
        <end position="62"/>
    </location>
</feature>
<reference evidence="9" key="1">
    <citation type="submission" date="2020-05" db="EMBL/GenBank/DDBJ databases">
        <title>Phylogenomic resolution of chytrid fungi.</title>
        <authorList>
            <person name="Stajich J.E."/>
            <person name="Amses K."/>
            <person name="Simmons R."/>
            <person name="Seto K."/>
            <person name="Myers J."/>
            <person name="Bonds A."/>
            <person name="Quandt C.A."/>
            <person name="Barry K."/>
            <person name="Liu P."/>
            <person name="Grigoriev I."/>
            <person name="Longcore J.E."/>
            <person name="James T.Y."/>
        </authorList>
    </citation>
    <scope>NUCLEOTIDE SEQUENCE</scope>
    <source>
        <strain evidence="9">JEL0513</strain>
    </source>
</reference>
<organism evidence="9 10">
    <name type="scientific">Physocladia obscura</name>
    <dbReference type="NCBI Taxonomy" id="109957"/>
    <lineage>
        <taxon>Eukaryota</taxon>
        <taxon>Fungi</taxon>
        <taxon>Fungi incertae sedis</taxon>
        <taxon>Chytridiomycota</taxon>
        <taxon>Chytridiomycota incertae sedis</taxon>
        <taxon>Chytridiomycetes</taxon>
        <taxon>Chytridiales</taxon>
        <taxon>Chytriomycetaceae</taxon>
        <taxon>Physocladia</taxon>
    </lineage>
</organism>
<dbReference type="AlphaFoldDB" id="A0AAD5XDB8"/>
<dbReference type="GO" id="GO:0016042">
    <property type="term" value="P:lipid catabolic process"/>
    <property type="evidence" value="ECO:0007669"/>
    <property type="project" value="UniProtKB-UniRule"/>
</dbReference>
<dbReference type="PROSITE" id="PS51635">
    <property type="entry name" value="PNPLA"/>
    <property type="match status" value="1"/>
</dbReference>
<feature type="domain" description="PNPLA" evidence="8">
    <location>
        <begin position="341"/>
        <end position="538"/>
    </location>
</feature>
<feature type="compositionally biased region" description="Basic and acidic residues" evidence="7">
    <location>
        <begin position="86"/>
        <end position="99"/>
    </location>
</feature>
<gene>
    <name evidence="9" type="ORF">HK100_003227</name>
</gene>
<name>A0AAD5XDB8_9FUNG</name>
<comment type="similarity">
    <text evidence="1 6">Belongs to the PLPL family.</text>
</comment>
<accession>A0AAD5XDB8</accession>
<dbReference type="InterPro" id="IPR050301">
    <property type="entry name" value="NTE"/>
</dbReference>
<dbReference type="Pfam" id="PF01734">
    <property type="entry name" value="Patatin"/>
    <property type="match status" value="1"/>
</dbReference>
<evidence type="ECO:0000256" key="3">
    <source>
        <dbReference type="ARBA" id="ARBA00022963"/>
    </source>
</evidence>
<evidence type="ECO:0000256" key="7">
    <source>
        <dbReference type="SAM" id="MobiDB-lite"/>
    </source>
</evidence>
<dbReference type="PANTHER" id="PTHR14226:SF66">
    <property type="entry name" value="TRIACYLGLYCEROL LIPASE PTL2"/>
    <property type="match status" value="1"/>
</dbReference>
<dbReference type="SUPFAM" id="SSF52151">
    <property type="entry name" value="FabD/lysophospholipase-like"/>
    <property type="match status" value="1"/>
</dbReference>
<dbReference type="GO" id="GO:0006641">
    <property type="term" value="P:triglyceride metabolic process"/>
    <property type="evidence" value="ECO:0007669"/>
    <property type="project" value="UniProtKB-ARBA"/>
</dbReference>
<evidence type="ECO:0000256" key="6">
    <source>
        <dbReference type="RuleBase" id="RU362055"/>
    </source>
</evidence>
<sequence length="708" mass="79326">MVSSLSTTPRLSAAEMHNRLLIPESLGLSKTLEAKRAFNNSVASFLHDDSQSDSSEHSDFGHGKPPIFSAESSHSVQRRHGFNLNARDRERGRTESSERFHVSAILQKQTLPRTHSAARSKFLSSFSVFRRRRSLDKMKAGKLDSSKSPSKNSFRTSAFFSLLRYPILIGIGVIMCLDLSALILVRLFVLAYEKLILSGGRQQFLRQLMEQADSYERWKTAASYLDSYMNHDDWKQQESDNDIYNSKLIRKTTKKLLTARMNNDPREAMKHLTHACKKNHGGCMNEGLYSNSFDGTKVDVETFFDEVEDSILFVADSETLSIDEKRIFFKNISRTYGKTALSLSGGASLTFYHMGVLKALFQQELLPDVITGTSGGAYLAALICTRTDEELIADQVFNPKKIASSLNMMSDRWTTRINRYLTHGYMFDPSEAFQKLENFTKGHLTFLEAYKKTGRILCISVTPDEPNSITPAKLLNFLTAPDVVISSAICASCAVPGVLPPIKLVCKTESGEFVPYKGSGKFWRDGSIRTDIPDLTMLNVNFQIVSQVNPHITIGSAGCPTPHRNGRGWRGGFIASSLCHMIDLDLKKWLRLCKDLKLLPPVGSTDVSDLFLQQFDGTVTILPANSNVISDMVYALEDPTAETMAKYMARGEVKTFPKLGMIGHRMRIERIVKELRQELAVAKQENAHKNTGFKFSAIEIEDGDHDEV</sequence>
<dbReference type="GO" id="GO:0004806">
    <property type="term" value="F:triacylglycerol lipase activity"/>
    <property type="evidence" value="ECO:0007669"/>
    <property type="project" value="InterPro"/>
</dbReference>
<feature type="short sequence motif" description="GXSXG" evidence="5">
    <location>
        <begin position="372"/>
        <end position="376"/>
    </location>
</feature>
<proteinExistence type="inferred from homology"/>
<evidence type="ECO:0000313" key="9">
    <source>
        <dbReference type="EMBL" id="KAJ3109910.1"/>
    </source>
</evidence>
<comment type="caution">
    <text evidence="9">The sequence shown here is derived from an EMBL/GenBank/DDBJ whole genome shotgun (WGS) entry which is preliminary data.</text>
</comment>
<comment type="caution">
    <text evidence="5">Lacks conserved residue(s) required for the propagation of feature annotation.</text>
</comment>
<evidence type="ECO:0000313" key="10">
    <source>
        <dbReference type="Proteomes" id="UP001211907"/>
    </source>
</evidence>